<proteinExistence type="predicted"/>
<name>A0A7X2PBZ3_9SPIO</name>
<reference evidence="1 2" key="1">
    <citation type="submission" date="2019-08" db="EMBL/GenBank/DDBJ databases">
        <title>In-depth cultivation of the pig gut microbiome towards novel bacterial diversity and tailored functional studies.</title>
        <authorList>
            <person name="Wylensek D."/>
            <person name="Hitch T.C.A."/>
            <person name="Clavel T."/>
        </authorList>
    </citation>
    <scope>NUCLEOTIDE SEQUENCE [LARGE SCALE GENOMIC DNA]</scope>
    <source>
        <strain evidence="1 2">NM-380-WT-3C1</strain>
    </source>
</reference>
<evidence type="ECO:0000313" key="2">
    <source>
        <dbReference type="Proteomes" id="UP000460549"/>
    </source>
</evidence>
<organism evidence="1 2">
    <name type="scientific">Bullifex porci</name>
    <dbReference type="NCBI Taxonomy" id="2606638"/>
    <lineage>
        <taxon>Bacteria</taxon>
        <taxon>Pseudomonadati</taxon>
        <taxon>Spirochaetota</taxon>
        <taxon>Spirochaetia</taxon>
        <taxon>Spirochaetales</taxon>
        <taxon>Spirochaetaceae</taxon>
        <taxon>Bullifex</taxon>
    </lineage>
</organism>
<accession>A0A7X2PBZ3</accession>
<comment type="caution">
    <text evidence="1">The sequence shown here is derived from an EMBL/GenBank/DDBJ whole genome shotgun (WGS) entry which is preliminary data.</text>
</comment>
<keyword evidence="2" id="KW-1185">Reference proteome</keyword>
<dbReference type="Proteomes" id="UP000460549">
    <property type="component" value="Unassembled WGS sequence"/>
</dbReference>
<evidence type="ECO:0000313" key="1">
    <source>
        <dbReference type="EMBL" id="MSU06101.1"/>
    </source>
</evidence>
<sequence>MQEEKYPTTVEGEDHVCEAVQNYAENYARKRADESFNNGKTEGSVNSLASLIISGNIPLDLAIKSSGLSRDEFFSTASRLGFNL</sequence>
<dbReference type="EMBL" id="VUNN01000006">
    <property type="protein sequence ID" value="MSU06101.1"/>
    <property type="molecule type" value="Genomic_DNA"/>
</dbReference>
<dbReference type="RefSeq" id="WP_154425077.1">
    <property type="nucleotide sequence ID" value="NZ_VUNN01000006.1"/>
</dbReference>
<protein>
    <submittedName>
        <fullName evidence="1">Uncharacterized protein</fullName>
    </submittedName>
</protein>
<dbReference type="AlphaFoldDB" id="A0A7X2PBZ3"/>
<gene>
    <name evidence="1" type="ORF">FYJ80_04840</name>
</gene>